<keyword evidence="1" id="KW-0812">Transmembrane</keyword>
<evidence type="ECO:0000313" key="5">
    <source>
        <dbReference type="Proteomes" id="UP000464330"/>
    </source>
</evidence>
<protein>
    <submittedName>
        <fullName evidence="2">Uncharacterized protein</fullName>
    </submittedName>
</protein>
<accession>A0A8B6WVB1</accession>
<reference evidence="4" key="1">
    <citation type="submission" date="2017-02" db="EMBL/GenBank/DDBJ databases">
        <title>Delineation of Paenibacillus larvae strains originating from foulbrood outbreaks.</title>
        <authorList>
            <person name="Beims H."/>
            <person name="Bunk B."/>
            <person name="Sproeer C."/>
            <person name="Mohr K.I."/>
            <person name="Pradella S."/>
            <person name="Guenther G."/>
            <person name="Rohde M."/>
            <person name="von der Ohe W."/>
            <person name="Steinert M."/>
        </authorList>
    </citation>
    <scope>NUCLEOTIDE SEQUENCE [LARGE SCALE GENOMIC DNA]</scope>
    <source>
        <strain evidence="4">Eric_III</strain>
    </source>
</reference>
<proteinExistence type="predicted"/>
<dbReference type="Proteomes" id="UP000464330">
    <property type="component" value="Chromosome"/>
</dbReference>
<feature type="transmembrane region" description="Helical" evidence="1">
    <location>
        <begin position="66"/>
        <end position="86"/>
    </location>
</feature>
<name>A0A2L1TIM0_9BACL</name>
<dbReference type="EMBL" id="CP019655">
    <property type="protein sequence ID" value="AVF28224.1"/>
    <property type="molecule type" value="Genomic_DNA"/>
</dbReference>
<keyword evidence="1" id="KW-0472">Membrane</keyword>
<dbReference type="AlphaFoldDB" id="A0A2L1TIM0"/>
<dbReference type="EMBL" id="CP019717">
    <property type="protein sequence ID" value="QHZ53454.1"/>
    <property type="molecule type" value="Genomic_DNA"/>
</dbReference>
<accession>A0A2L1TIM0</accession>
<evidence type="ECO:0000313" key="2">
    <source>
        <dbReference type="EMBL" id="AVF28224.1"/>
    </source>
</evidence>
<evidence type="ECO:0000256" key="1">
    <source>
        <dbReference type="SAM" id="Phobius"/>
    </source>
</evidence>
<dbReference type="Proteomes" id="UP000239833">
    <property type="component" value="Chromosome"/>
</dbReference>
<accession>A0A6C0QXD6</accession>
<evidence type="ECO:0000313" key="4">
    <source>
        <dbReference type="Proteomes" id="UP000239833"/>
    </source>
</evidence>
<keyword evidence="1" id="KW-1133">Transmembrane helix</keyword>
<gene>
    <name evidence="2" type="ORF">ERICIII_04158</name>
    <name evidence="3" type="ORF">ERICV_04408</name>
</gene>
<feature type="transmembrane region" description="Helical" evidence="1">
    <location>
        <begin position="30"/>
        <end position="54"/>
    </location>
</feature>
<reference evidence="2 5" key="2">
    <citation type="journal article" date="2020" name="Int. J. Med. Microbiol.">
        <title>Discovery of Paenibacillus larvae ERIC V: Phenotypic and genomic comparison to genotypes ERIC I-IV reveal different inventories of virulence factors which correlate with epidemiological prevalences of American Foulbrood.</title>
        <authorList>
            <person name="Beims H."/>
            <person name="Bunk B."/>
            <person name="Erler S."/>
            <person name="Mohr K.I."/>
            <person name="Sproer C."/>
            <person name="Pradella S."/>
            <person name="Gunther G."/>
            <person name="Rohde M."/>
            <person name="von der Ohe W."/>
            <person name="Steinert M."/>
        </authorList>
    </citation>
    <scope>NUCLEOTIDE SEQUENCE</scope>
    <source>
        <strain evidence="2">Eric_III</strain>
        <strain evidence="3">Eric_V</strain>
    </source>
</reference>
<organism evidence="2 4">
    <name type="scientific">Paenibacillus larvae subsp. larvae</name>
    <dbReference type="NCBI Taxonomy" id="147375"/>
    <lineage>
        <taxon>Bacteria</taxon>
        <taxon>Bacillati</taxon>
        <taxon>Bacillota</taxon>
        <taxon>Bacilli</taxon>
        <taxon>Bacillales</taxon>
        <taxon>Paenibacillaceae</taxon>
        <taxon>Paenibacillus</taxon>
    </lineage>
</organism>
<sequence length="97" mass="10933">MMKLLIILGSVIAPFLMILCQKIRFKFRLFFNVLAILSALVFGNISSISIYGIIKDQTVFMTNIHGIFLNPLFLLTGSYLGIYLIYRLALLALDETG</sequence>
<evidence type="ECO:0000313" key="3">
    <source>
        <dbReference type="EMBL" id="QHZ53454.1"/>
    </source>
</evidence>